<proteinExistence type="predicted"/>
<dbReference type="AlphaFoldDB" id="A0A1D1XMM1"/>
<accession>A0A1D1XMM1</accession>
<protein>
    <submittedName>
        <fullName evidence="1">Peroxisome biogenesis protein 3-1</fullName>
    </submittedName>
</protein>
<evidence type="ECO:0000313" key="1">
    <source>
        <dbReference type="EMBL" id="JAT43637.1"/>
    </source>
</evidence>
<sequence>MSSLRGLWTRHRRRIFVSVGVLGAGYAVYRLYASHRQRVLELELQCEGKRRADELVKAQLQAHFLNIQRISDTTTLPYAMNFLRSRISEELDLSYLTEKLMQGKGQSNTLTPNEKVELWEKLKILSFTRTASSLWAMTMLCLYVRVQVNILGRHLYFEAARGFGSSQSQDEANPFDRHGEQEFLATADYLSSYGIGTLILKMQNAVTEVMREKQLRNPFNMIQLHEMMMQILNFFMSSEAPNSWLACLIPENASQYRQLVAMSSNGFEDSTMLMDVSKLEQLMVETRAVLSSSDFGHIMEMSLRRIVDGLIEDISVHIGGSPHSGVPLAKLLPRVAQSSPSLLEEPNKNKFVQIIRGLPEVELFFTLLYANTGS</sequence>
<dbReference type="GO" id="GO:0030674">
    <property type="term" value="F:protein-macromolecule adaptor activity"/>
    <property type="evidence" value="ECO:0007669"/>
    <property type="project" value="TreeGrafter"/>
</dbReference>
<gene>
    <name evidence="1" type="primary">PEX3-1</name>
    <name evidence="1" type="ORF">g.20896</name>
</gene>
<dbReference type="EMBL" id="GDJX01024299">
    <property type="protein sequence ID" value="JAT43637.1"/>
    <property type="molecule type" value="Transcribed_RNA"/>
</dbReference>
<reference evidence="1" key="1">
    <citation type="submission" date="2015-07" db="EMBL/GenBank/DDBJ databases">
        <title>Transcriptome Assembly of Anthurium amnicola.</title>
        <authorList>
            <person name="Suzuki J."/>
        </authorList>
    </citation>
    <scope>NUCLEOTIDE SEQUENCE</scope>
</reference>
<dbReference type="GO" id="GO:0005778">
    <property type="term" value="C:peroxisomal membrane"/>
    <property type="evidence" value="ECO:0007669"/>
    <property type="project" value="InterPro"/>
</dbReference>
<dbReference type="PANTHER" id="PTHR28080">
    <property type="entry name" value="PEROXISOMAL BIOGENESIS FACTOR 3"/>
    <property type="match status" value="1"/>
</dbReference>
<dbReference type="PANTHER" id="PTHR28080:SF1">
    <property type="entry name" value="PEROXISOMAL BIOGENESIS FACTOR 3"/>
    <property type="match status" value="1"/>
</dbReference>
<name>A0A1D1XMM1_9ARAE</name>
<dbReference type="Pfam" id="PF04882">
    <property type="entry name" value="Peroxin-3"/>
    <property type="match status" value="1"/>
</dbReference>
<dbReference type="GO" id="GO:0045046">
    <property type="term" value="P:protein import into peroxisome membrane"/>
    <property type="evidence" value="ECO:0007669"/>
    <property type="project" value="TreeGrafter"/>
</dbReference>
<organism evidence="1">
    <name type="scientific">Anthurium amnicola</name>
    <dbReference type="NCBI Taxonomy" id="1678845"/>
    <lineage>
        <taxon>Eukaryota</taxon>
        <taxon>Viridiplantae</taxon>
        <taxon>Streptophyta</taxon>
        <taxon>Embryophyta</taxon>
        <taxon>Tracheophyta</taxon>
        <taxon>Spermatophyta</taxon>
        <taxon>Magnoliopsida</taxon>
        <taxon>Liliopsida</taxon>
        <taxon>Araceae</taxon>
        <taxon>Pothoideae</taxon>
        <taxon>Potheae</taxon>
        <taxon>Anthurium</taxon>
    </lineage>
</organism>
<dbReference type="InterPro" id="IPR006966">
    <property type="entry name" value="Peroxin-3"/>
</dbReference>